<dbReference type="EMBL" id="LT629701">
    <property type="protein sequence ID" value="SDN12193.1"/>
    <property type="molecule type" value="Genomic_DNA"/>
</dbReference>
<evidence type="ECO:0000256" key="1">
    <source>
        <dbReference type="ARBA" id="ARBA00004413"/>
    </source>
</evidence>
<evidence type="ECO:0000256" key="3">
    <source>
        <dbReference type="ARBA" id="ARBA00022741"/>
    </source>
</evidence>
<dbReference type="GO" id="GO:0043215">
    <property type="term" value="P:daunorubicin transport"/>
    <property type="evidence" value="ECO:0007669"/>
    <property type="project" value="InterPro"/>
</dbReference>
<dbReference type="OrthoDB" id="9804819at2"/>
<evidence type="ECO:0000313" key="8">
    <source>
        <dbReference type="EMBL" id="SDN12193.1"/>
    </source>
</evidence>
<gene>
    <name evidence="8" type="ORF">SAMN04489726_5028</name>
</gene>
<dbReference type="PROSITE" id="PS50893">
    <property type="entry name" value="ABC_TRANSPORTER_2"/>
    <property type="match status" value="1"/>
</dbReference>
<dbReference type="PROSITE" id="PS00211">
    <property type="entry name" value="ABC_TRANSPORTER_1"/>
    <property type="match status" value="1"/>
</dbReference>
<dbReference type="InterPro" id="IPR025302">
    <property type="entry name" value="DrrA1/2-like_C"/>
</dbReference>
<dbReference type="GO" id="GO:0005886">
    <property type="term" value="C:plasma membrane"/>
    <property type="evidence" value="ECO:0007669"/>
    <property type="project" value="UniProtKB-SubCell"/>
</dbReference>
<dbReference type="InterPro" id="IPR027417">
    <property type="entry name" value="P-loop_NTPase"/>
</dbReference>
<dbReference type="GO" id="GO:0016887">
    <property type="term" value="F:ATP hydrolysis activity"/>
    <property type="evidence" value="ECO:0007669"/>
    <property type="project" value="InterPro"/>
</dbReference>
<feature type="domain" description="ABC transporter" evidence="7">
    <location>
        <begin position="2"/>
        <end position="237"/>
    </location>
</feature>
<keyword evidence="3" id="KW-0547">Nucleotide-binding</keyword>
<dbReference type="AlphaFoldDB" id="A0A1G9YUX3"/>
<evidence type="ECO:0000313" key="9">
    <source>
        <dbReference type="Proteomes" id="UP000183376"/>
    </source>
</evidence>
<dbReference type="GO" id="GO:0046677">
    <property type="term" value="P:response to antibiotic"/>
    <property type="evidence" value="ECO:0007669"/>
    <property type="project" value="UniProtKB-KW"/>
</dbReference>
<dbReference type="InterPro" id="IPR005894">
    <property type="entry name" value="DrrA"/>
</dbReference>
<dbReference type="GO" id="GO:0005524">
    <property type="term" value="F:ATP binding"/>
    <property type="evidence" value="ECO:0007669"/>
    <property type="project" value="UniProtKB-KW"/>
</dbReference>
<dbReference type="InterPro" id="IPR017871">
    <property type="entry name" value="ABC_transporter-like_CS"/>
</dbReference>
<name>A0A1G9YUX3_ALLAB</name>
<dbReference type="RefSeq" id="WP_030427510.1">
    <property type="nucleotide sequence ID" value="NZ_JOEF01000002.1"/>
</dbReference>
<evidence type="ECO:0000256" key="5">
    <source>
        <dbReference type="ARBA" id="ARBA00023251"/>
    </source>
</evidence>
<evidence type="ECO:0000259" key="7">
    <source>
        <dbReference type="PROSITE" id="PS50893"/>
    </source>
</evidence>
<evidence type="ECO:0000256" key="6">
    <source>
        <dbReference type="ARBA" id="ARBA00049985"/>
    </source>
</evidence>
<keyword evidence="9" id="KW-1185">Reference proteome</keyword>
<evidence type="ECO:0000256" key="2">
    <source>
        <dbReference type="ARBA" id="ARBA00022448"/>
    </source>
</evidence>
<protein>
    <submittedName>
        <fullName evidence="8">ABC-2 type transport system ATP-binding protein</fullName>
    </submittedName>
</protein>
<keyword evidence="2" id="KW-0813">Transport</keyword>
<dbReference type="eggNOG" id="COG1131">
    <property type="taxonomic scope" value="Bacteria"/>
</dbReference>
<dbReference type="Pfam" id="PF00005">
    <property type="entry name" value="ABC_tran"/>
    <property type="match status" value="1"/>
</dbReference>
<sequence length="317" mass="34155">MIRVRGLTRRFAGKHGSVEAVRGVDLDVAAGELVGFLGPNGAGKTTTLRMLTTLLRPTSGQARVAGRDLLTDPDGVRRRIGYVAQSGTLAFDYPVREELEMQGRFYGLDRAKARSRCSELLAELDLGELRDRQVATLSGGQRRRLDIAMGLVHSPELLFLDEPTTGLDPTSRAALWDRIRGLRDERGMTVFLSTHYLDEADALCDRLLVIDNGVIVASGSPDELKRSVSGDAVTMTVHSGASAAGQVADGIDGTSDVAVDGDVVRLRVRRGDEALPVLLNALRDKDIELASVTVKRPTLDDVFQSVTGRSLHGEVAA</sequence>
<reference evidence="8 9" key="1">
    <citation type="submission" date="2016-10" db="EMBL/GenBank/DDBJ databases">
        <authorList>
            <person name="de Groot N.N."/>
        </authorList>
    </citation>
    <scope>NUCLEOTIDE SEQUENCE [LARGE SCALE GENOMIC DNA]</scope>
    <source>
        <strain evidence="8 9">DSM 44149</strain>
    </source>
</reference>
<evidence type="ECO:0000256" key="4">
    <source>
        <dbReference type="ARBA" id="ARBA00022840"/>
    </source>
</evidence>
<dbReference type="InterPro" id="IPR003593">
    <property type="entry name" value="AAA+_ATPase"/>
</dbReference>
<keyword evidence="5" id="KW-0046">Antibiotic resistance</keyword>
<keyword evidence="4 8" id="KW-0067">ATP-binding</keyword>
<comment type="similarity">
    <text evidence="6">Belongs to the ABC transporter superfamily. Drug exporter-1 (DrugE1) (TC 3.A.1.105) family.</text>
</comment>
<dbReference type="SUPFAM" id="SSF52540">
    <property type="entry name" value="P-loop containing nucleoside triphosphate hydrolases"/>
    <property type="match status" value="1"/>
</dbReference>
<dbReference type="Proteomes" id="UP000183376">
    <property type="component" value="Chromosome I"/>
</dbReference>
<dbReference type="PANTHER" id="PTHR42711:SF5">
    <property type="entry name" value="ABC TRANSPORTER ATP-BINDING PROTEIN NATA"/>
    <property type="match status" value="1"/>
</dbReference>
<organism evidence="8 9">
    <name type="scientific">Allokutzneria albata</name>
    <name type="common">Kibdelosporangium albatum</name>
    <dbReference type="NCBI Taxonomy" id="211114"/>
    <lineage>
        <taxon>Bacteria</taxon>
        <taxon>Bacillati</taxon>
        <taxon>Actinomycetota</taxon>
        <taxon>Actinomycetes</taxon>
        <taxon>Pseudonocardiales</taxon>
        <taxon>Pseudonocardiaceae</taxon>
        <taxon>Allokutzneria</taxon>
    </lineage>
</organism>
<dbReference type="NCBIfam" id="TIGR01188">
    <property type="entry name" value="drrA"/>
    <property type="match status" value="1"/>
</dbReference>
<dbReference type="PANTHER" id="PTHR42711">
    <property type="entry name" value="ABC TRANSPORTER ATP-BINDING PROTEIN"/>
    <property type="match status" value="1"/>
</dbReference>
<dbReference type="SMART" id="SM00382">
    <property type="entry name" value="AAA"/>
    <property type="match status" value="1"/>
</dbReference>
<proteinExistence type="inferred from homology"/>
<dbReference type="Pfam" id="PF13732">
    <property type="entry name" value="DrrA1-3_C"/>
    <property type="match status" value="1"/>
</dbReference>
<dbReference type="STRING" id="211114.SAMN04489726_5028"/>
<dbReference type="GO" id="GO:1900753">
    <property type="term" value="P:doxorubicin transport"/>
    <property type="evidence" value="ECO:0007669"/>
    <property type="project" value="InterPro"/>
</dbReference>
<comment type="subcellular location">
    <subcellularLocation>
        <location evidence="1">Cell membrane</location>
        <topology evidence="1">Peripheral membrane protein</topology>
        <orientation evidence="1">Cytoplasmic side</orientation>
    </subcellularLocation>
</comment>
<dbReference type="InterPro" id="IPR050763">
    <property type="entry name" value="ABC_transporter_ATP-binding"/>
</dbReference>
<dbReference type="InterPro" id="IPR003439">
    <property type="entry name" value="ABC_transporter-like_ATP-bd"/>
</dbReference>
<dbReference type="Gene3D" id="3.40.50.300">
    <property type="entry name" value="P-loop containing nucleotide triphosphate hydrolases"/>
    <property type="match status" value="1"/>
</dbReference>
<accession>A0A1G9YUX3</accession>